<protein>
    <submittedName>
        <fullName evidence="2">Uncharacterized protein</fullName>
    </submittedName>
</protein>
<dbReference type="STRING" id="663321.REG_0862"/>
<evidence type="ECO:0000313" key="3">
    <source>
        <dbReference type="Proteomes" id="UP000005726"/>
    </source>
</evidence>
<keyword evidence="1" id="KW-1133">Transmembrane helix</keyword>
<keyword evidence="1" id="KW-0812">Transmembrane</keyword>
<dbReference type="EMBL" id="GL379590">
    <property type="protein sequence ID" value="EFL92258.1"/>
    <property type="molecule type" value="Genomic_DNA"/>
</dbReference>
<dbReference type="AlphaFoldDB" id="E0WSC4"/>
<reference evidence="2" key="1">
    <citation type="journal article" date="2009" name="Environ. Microbiol.">
        <title>Dynamics of genome evolution in facultative symbionts of aphids.</title>
        <authorList>
            <person name="Degnan P.H."/>
            <person name="Leonardo T.E."/>
            <person name="Cass B.N."/>
            <person name="Hurwitz B."/>
            <person name="Stern D."/>
            <person name="Gibbs R.A."/>
            <person name="Richards S."/>
            <person name="Moran N.A."/>
        </authorList>
    </citation>
    <scope>NUCLEOTIDE SEQUENCE [LARGE SCALE GENOMIC DNA]</scope>
    <source>
        <strain evidence="2">LSR1</strain>
    </source>
</reference>
<dbReference type="HOGENOM" id="CLU_3041542_0_0_6"/>
<feature type="transmembrane region" description="Helical" evidence="1">
    <location>
        <begin position="36"/>
        <end position="53"/>
    </location>
</feature>
<evidence type="ECO:0000313" key="2">
    <source>
        <dbReference type="EMBL" id="EFL92258.1"/>
    </source>
</evidence>
<gene>
    <name evidence="2" type="ORF">REG_0862</name>
</gene>
<dbReference type="Proteomes" id="UP000005726">
    <property type="component" value="Unassembled WGS sequence"/>
</dbReference>
<proteinExistence type="predicted"/>
<sequence length="54" mass="5747">MMLLVPEKVPVKFNASALAFIGFAKAVTFTGGGEAKLGIVAIILFSFVVIKFLM</sequence>
<evidence type="ECO:0000256" key="1">
    <source>
        <dbReference type="SAM" id="Phobius"/>
    </source>
</evidence>
<organism evidence="2 3">
    <name type="scientific">Candidatus Regiella insecticola LSR1</name>
    <dbReference type="NCBI Taxonomy" id="663321"/>
    <lineage>
        <taxon>Bacteria</taxon>
        <taxon>Pseudomonadati</taxon>
        <taxon>Pseudomonadota</taxon>
        <taxon>Gammaproteobacteria</taxon>
        <taxon>Enterobacterales</taxon>
        <taxon>Enterobacteriaceae</taxon>
        <taxon>aphid secondary symbionts</taxon>
        <taxon>Candidatus Regiella</taxon>
    </lineage>
</organism>
<keyword evidence="1" id="KW-0472">Membrane</keyword>
<name>E0WSC4_9ENTR</name>
<accession>E0WSC4</accession>
<keyword evidence="3" id="KW-1185">Reference proteome</keyword>